<evidence type="ECO:0000313" key="10">
    <source>
        <dbReference type="EMBL" id="RCL44725.1"/>
    </source>
</evidence>
<dbReference type="GO" id="GO:0006465">
    <property type="term" value="P:signal peptide processing"/>
    <property type="evidence" value="ECO:0007669"/>
    <property type="project" value="TreeGrafter"/>
</dbReference>
<dbReference type="InterPro" id="IPR050882">
    <property type="entry name" value="Prepilin_peptidase/N-MTase"/>
</dbReference>
<evidence type="ECO:0000313" key="11">
    <source>
        <dbReference type="Proteomes" id="UP000252915"/>
    </source>
</evidence>
<evidence type="ECO:0000256" key="2">
    <source>
        <dbReference type="ARBA" id="ARBA00005801"/>
    </source>
</evidence>
<keyword evidence="4 7" id="KW-0812">Transmembrane</keyword>
<dbReference type="Pfam" id="PF06750">
    <property type="entry name" value="A24_N_bact"/>
    <property type="match status" value="1"/>
</dbReference>
<proteinExistence type="inferred from homology"/>
<dbReference type="EMBL" id="QOPI01000010">
    <property type="protein sequence ID" value="RCL44725.1"/>
    <property type="molecule type" value="Genomic_DNA"/>
</dbReference>
<feature type="transmembrane region" description="Helical" evidence="7">
    <location>
        <begin position="138"/>
        <end position="159"/>
    </location>
</feature>
<dbReference type="PANTHER" id="PTHR30487:SF0">
    <property type="entry name" value="PREPILIN LEADER PEPTIDASE_N-METHYLTRANSFERASE-RELATED"/>
    <property type="match status" value="1"/>
</dbReference>
<dbReference type="Pfam" id="PF01478">
    <property type="entry name" value="Peptidase_A24"/>
    <property type="match status" value="1"/>
</dbReference>
<feature type="transmembrane region" description="Helical" evidence="7">
    <location>
        <begin position="66"/>
        <end position="85"/>
    </location>
</feature>
<sequence>MGSFSSMLLHRLPKIKDDESVNLFYPRSSCPDCKNKLSVSALIPIFSYLWQKGVCKFCKKSISSFYLINEIIHCCVVLLIALYVGINVEGLLYYFIFFILYILFFLDYKYLYLPFYLNLTLIPLGILINYLFNTFTTLYLSIGGMIIGYSLLWMVNAIYKAVRSKNGIGGGDFILLAGLGSVFGIMALG</sequence>
<evidence type="ECO:0000259" key="9">
    <source>
        <dbReference type="Pfam" id="PF06750"/>
    </source>
</evidence>
<dbReference type="GO" id="GO:0004190">
    <property type="term" value="F:aspartic-type endopeptidase activity"/>
    <property type="evidence" value="ECO:0007669"/>
    <property type="project" value="InterPro"/>
</dbReference>
<organism evidence="10 11">
    <name type="scientific">SAR86 cluster bacterium</name>
    <dbReference type="NCBI Taxonomy" id="2030880"/>
    <lineage>
        <taxon>Bacteria</taxon>
        <taxon>Pseudomonadati</taxon>
        <taxon>Pseudomonadota</taxon>
        <taxon>Gammaproteobacteria</taxon>
        <taxon>SAR86 cluster</taxon>
    </lineage>
</organism>
<dbReference type="Proteomes" id="UP000252915">
    <property type="component" value="Unassembled WGS sequence"/>
</dbReference>
<feature type="transmembrane region" description="Helical" evidence="7">
    <location>
        <begin position="115"/>
        <end position="132"/>
    </location>
</feature>
<evidence type="ECO:0000256" key="7">
    <source>
        <dbReference type="SAM" id="Phobius"/>
    </source>
</evidence>
<reference evidence="10 11" key="1">
    <citation type="journal article" date="2018" name="Microbiome">
        <title>Fine metagenomic profile of the Mediterranean stratified and mixed water columns revealed by assembly and recruitment.</title>
        <authorList>
            <person name="Haro-Moreno J.M."/>
            <person name="Lopez-Perez M."/>
            <person name="De La Torre J.R."/>
            <person name="Picazo A."/>
            <person name="Camacho A."/>
            <person name="Rodriguez-Valera F."/>
        </authorList>
    </citation>
    <scope>NUCLEOTIDE SEQUENCE [LARGE SCALE GENOMIC DNA]</scope>
    <source>
        <strain evidence="10">MED-G78</strain>
    </source>
</reference>
<comment type="subcellular location">
    <subcellularLocation>
        <location evidence="1">Cell membrane</location>
        <topology evidence="1">Multi-pass membrane protein</topology>
    </subcellularLocation>
</comment>
<feature type="non-terminal residue" evidence="10">
    <location>
        <position position="189"/>
    </location>
</feature>
<evidence type="ECO:0000256" key="3">
    <source>
        <dbReference type="ARBA" id="ARBA00022475"/>
    </source>
</evidence>
<feature type="transmembrane region" description="Helical" evidence="7">
    <location>
        <begin position="91"/>
        <end position="108"/>
    </location>
</feature>
<evidence type="ECO:0000259" key="8">
    <source>
        <dbReference type="Pfam" id="PF01478"/>
    </source>
</evidence>
<comment type="caution">
    <text evidence="10">The sequence shown here is derived from an EMBL/GenBank/DDBJ whole genome shotgun (WGS) entry which is preliminary data.</text>
</comment>
<dbReference type="InterPro" id="IPR010627">
    <property type="entry name" value="Prepilin_pept_A24_N"/>
</dbReference>
<keyword evidence="5 7" id="KW-1133">Transmembrane helix</keyword>
<protein>
    <submittedName>
        <fullName evidence="10">Prepilin peptidase</fullName>
    </submittedName>
</protein>
<accession>A0A368C5N9</accession>
<dbReference type="InterPro" id="IPR000045">
    <property type="entry name" value="Prepilin_IV_endopep_pep"/>
</dbReference>
<comment type="similarity">
    <text evidence="2">Belongs to the peptidase A24 family.</text>
</comment>
<dbReference type="GO" id="GO:0005886">
    <property type="term" value="C:plasma membrane"/>
    <property type="evidence" value="ECO:0007669"/>
    <property type="project" value="UniProtKB-SubCell"/>
</dbReference>
<name>A0A368C5N9_9GAMM</name>
<evidence type="ECO:0000256" key="4">
    <source>
        <dbReference type="ARBA" id="ARBA00022692"/>
    </source>
</evidence>
<dbReference type="AlphaFoldDB" id="A0A368C5N9"/>
<keyword evidence="3" id="KW-1003">Cell membrane</keyword>
<evidence type="ECO:0000256" key="6">
    <source>
        <dbReference type="ARBA" id="ARBA00023136"/>
    </source>
</evidence>
<feature type="domain" description="Prepilin peptidase A24 N-terminal" evidence="9">
    <location>
        <begin position="1"/>
        <end position="82"/>
    </location>
</feature>
<keyword evidence="6 7" id="KW-0472">Membrane</keyword>
<feature type="domain" description="Prepilin type IV endopeptidase peptidase" evidence="8">
    <location>
        <begin position="95"/>
        <end position="186"/>
    </location>
</feature>
<gene>
    <name evidence="10" type="ORF">DBW92_02590</name>
</gene>
<evidence type="ECO:0000256" key="5">
    <source>
        <dbReference type="ARBA" id="ARBA00022989"/>
    </source>
</evidence>
<feature type="transmembrane region" description="Helical" evidence="7">
    <location>
        <begin position="171"/>
        <end position="188"/>
    </location>
</feature>
<evidence type="ECO:0000256" key="1">
    <source>
        <dbReference type="ARBA" id="ARBA00004651"/>
    </source>
</evidence>
<dbReference type="PANTHER" id="PTHR30487">
    <property type="entry name" value="TYPE 4 PREPILIN-LIKE PROTEINS LEADER PEPTIDE-PROCESSING ENZYME"/>
    <property type="match status" value="1"/>
</dbReference>